<organism evidence="5 6">
    <name type="scientific">Choiromyces venosus 120613-1</name>
    <dbReference type="NCBI Taxonomy" id="1336337"/>
    <lineage>
        <taxon>Eukaryota</taxon>
        <taxon>Fungi</taxon>
        <taxon>Dikarya</taxon>
        <taxon>Ascomycota</taxon>
        <taxon>Pezizomycotina</taxon>
        <taxon>Pezizomycetes</taxon>
        <taxon>Pezizales</taxon>
        <taxon>Tuberaceae</taxon>
        <taxon>Choiromyces</taxon>
    </lineage>
</organism>
<evidence type="ECO:0000256" key="2">
    <source>
        <dbReference type="ARBA" id="ARBA00022723"/>
    </source>
</evidence>
<feature type="transmembrane region" description="Helical" evidence="3">
    <location>
        <begin position="123"/>
        <end position="142"/>
    </location>
</feature>
<evidence type="ECO:0000313" key="5">
    <source>
        <dbReference type="EMBL" id="RPB01476.1"/>
    </source>
</evidence>
<keyword evidence="6" id="KW-1185">Reference proteome</keyword>
<reference evidence="5 6" key="1">
    <citation type="journal article" date="2018" name="Nat. Ecol. Evol.">
        <title>Pezizomycetes genomes reveal the molecular basis of ectomycorrhizal truffle lifestyle.</title>
        <authorList>
            <person name="Murat C."/>
            <person name="Payen T."/>
            <person name="Noel B."/>
            <person name="Kuo A."/>
            <person name="Morin E."/>
            <person name="Chen J."/>
            <person name="Kohler A."/>
            <person name="Krizsan K."/>
            <person name="Balestrini R."/>
            <person name="Da Silva C."/>
            <person name="Montanini B."/>
            <person name="Hainaut M."/>
            <person name="Levati E."/>
            <person name="Barry K.W."/>
            <person name="Belfiori B."/>
            <person name="Cichocki N."/>
            <person name="Clum A."/>
            <person name="Dockter R.B."/>
            <person name="Fauchery L."/>
            <person name="Guy J."/>
            <person name="Iotti M."/>
            <person name="Le Tacon F."/>
            <person name="Lindquist E.A."/>
            <person name="Lipzen A."/>
            <person name="Malagnac F."/>
            <person name="Mello A."/>
            <person name="Molinier V."/>
            <person name="Miyauchi S."/>
            <person name="Poulain J."/>
            <person name="Riccioni C."/>
            <person name="Rubini A."/>
            <person name="Sitrit Y."/>
            <person name="Splivallo R."/>
            <person name="Traeger S."/>
            <person name="Wang M."/>
            <person name="Zifcakova L."/>
            <person name="Wipf D."/>
            <person name="Zambonelli A."/>
            <person name="Paolocci F."/>
            <person name="Nowrousian M."/>
            <person name="Ottonello S."/>
            <person name="Baldrian P."/>
            <person name="Spatafora J.W."/>
            <person name="Henrissat B."/>
            <person name="Nagy L.G."/>
            <person name="Aury J.M."/>
            <person name="Wincker P."/>
            <person name="Grigoriev I.V."/>
            <person name="Bonfante P."/>
            <person name="Martin F.M."/>
        </authorList>
    </citation>
    <scope>NUCLEOTIDE SEQUENCE [LARGE SCALE GENOMIC DNA]</scope>
    <source>
        <strain evidence="5 6">120613-1</strain>
    </source>
</reference>
<evidence type="ECO:0000256" key="3">
    <source>
        <dbReference type="SAM" id="Phobius"/>
    </source>
</evidence>
<dbReference type="InterPro" id="IPR027806">
    <property type="entry name" value="HARBI1_dom"/>
</dbReference>
<protein>
    <recommendedName>
        <fullName evidence="4">DDE Tnp4 domain-containing protein</fullName>
    </recommendedName>
</protein>
<gene>
    <name evidence="5" type="ORF">L873DRAFT_1889964</name>
</gene>
<evidence type="ECO:0000259" key="4">
    <source>
        <dbReference type="Pfam" id="PF13359"/>
    </source>
</evidence>
<dbReference type="STRING" id="1336337.A0A3N4JT07"/>
<dbReference type="Proteomes" id="UP000276215">
    <property type="component" value="Unassembled WGS sequence"/>
</dbReference>
<keyword evidence="3" id="KW-0812">Transmembrane</keyword>
<dbReference type="Pfam" id="PF13359">
    <property type="entry name" value="DDE_Tnp_4"/>
    <property type="match status" value="1"/>
</dbReference>
<comment type="cofactor">
    <cofactor evidence="1">
        <name>a divalent metal cation</name>
        <dbReference type="ChEBI" id="CHEBI:60240"/>
    </cofactor>
</comment>
<keyword evidence="3" id="KW-1133">Transmembrane helix</keyword>
<feature type="domain" description="DDE Tnp4" evidence="4">
    <location>
        <begin position="11"/>
        <end position="121"/>
    </location>
</feature>
<keyword evidence="3" id="KW-0472">Membrane</keyword>
<dbReference type="EMBL" id="ML120373">
    <property type="protein sequence ID" value="RPB01476.1"/>
    <property type="molecule type" value="Genomic_DNA"/>
</dbReference>
<evidence type="ECO:0000256" key="1">
    <source>
        <dbReference type="ARBA" id="ARBA00001968"/>
    </source>
</evidence>
<dbReference type="GO" id="GO:0046872">
    <property type="term" value="F:metal ion binding"/>
    <property type="evidence" value="ECO:0007669"/>
    <property type="project" value="UniProtKB-KW"/>
</dbReference>
<dbReference type="AlphaFoldDB" id="A0A3N4JT07"/>
<evidence type="ECO:0000313" key="6">
    <source>
        <dbReference type="Proteomes" id="UP000276215"/>
    </source>
</evidence>
<accession>A0A3N4JT07</accession>
<sequence>MRAICCSDGNQEIYYLGYKKYHAVKYQALSTLDGIIAHHAGPYRGWEKLQLVNDPNPVKRIYIYGNPAYSLSYGIISAYQAQPNQPLSLLLQEVNMDMSSLHISVEYRFARLIMLWRYNRFKIGLNIRLLLVAAYFMVSILFCNISSCFHENMTSKRFCCSPPSVNSYLASTSTRQNQLQHILCFPICSPHCLF</sequence>
<keyword evidence="2" id="KW-0479">Metal-binding</keyword>
<name>A0A3N4JT07_9PEZI</name>
<proteinExistence type="predicted"/>